<dbReference type="InterPro" id="IPR019554">
    <property type="entry name" value="Soluble_ligand-bd"/>
</dbReference>
<evidence type="ECO:0000313" key="11">
    <source>
        <dbReference type="EMBL" id="RCK81586.1"/>
    </source>
</evidence>
<dbReference type="InterPro" id="IPR011053">
    <property type="entry name" value="Single_hybrid_motif"/>
</dbReference>
<dbReference type="Pfam" id="PF13375">
    <property type="entry name" value="RnfC_N"/>
    <property type="match status" value="1"/>
</dbReference>
<keyword evidence="1" id="KW-0813">Transport</keyword>
<accession>A0A367ZU59</accession>
<dbReference type="InterPro" id="IPR010208">
    <property type="entry name" value="Ion_transpt_RnfC/RsxC"/>
</dbReference>
<dbReference type="EMBL" id="QOQW01000001">
    <property type="protein sequence ID" value="RCK81586.1"/>
    <property type="molecule type" value="Genomic_DNA"/>
</dbReference>
<keyword evidence="6" id="KW-0408">Iron</keyword>
<dbReference type="SUPFAM" id="SSF51230">
    <property type="entry name" value="Single hybrid motif"/>
    <property type="match status" value="1"/>
</dbReference>
<evidence type="ECO:0000256" key="1">
    <source>
        <dbReference type="ARBA" id="ARBA00022448"/>
    </source>
</evidence>
<dbReference type="AlphaFoldDB" id="A0A367ZU59"/>
<keyword evidence="3" id="KW-0479">Metal-binding</keyword>
<proteinExistence type="predicted"/>
<feature type="domain" description="NADH-ubiquinone oxidoreductase 51kDa subunit FMN-binding" evidence="8">
    <location>
        <begin position="7"/>
        <end position="146"/>
    </location>
</feature>
<feature type="domain" description="Soluble ligand binding" evidence="9">
    <location>
        <begin position="157"/>
        <end position="202"/>
    </location>
</feature>
<evidence type="ECO:0000256" key="6">
    <source>
        <dbReference type="ARBA" id="ARBA00023004"/>
    </source>
</evidence>
<sequence>MAALALEELGIVGCGGAGFPTHVKLAARDIDYFIVNGAECEPLLHKDKELLLHQTAPFLQGLKLALDLTRAKRAFIGVKKKYAKVLEHLRSAIDDPRIDLLPLGDFYPAGDEYELVYEASQRLIPYGGIPLNIGCVVANVETLLLVGRGQPMTTKVLTITGQVPRPVTVEVPIGLSVREALALAGLHDLTGLAIIDGGPMMGRLLGDLEREVVTKTCGGLIALPLAHPLIRKMSRSLKDHTRIARSACDQCTDCTELCPRFLLGYPIKPHKAMRTAQLSAANDQAWSIESVFCCECGLCSLFSCPEDLPPREMAVAAKKTHLARGVKLSDWKGAPSVHPMRSARRVSIDRLLKKIGLLDYDRKAPFTPVDLRVERVRLPLKMHIGVPVQPLVKPGDRVAAGQKIGAIPPQKLGAVLHASISGRVAEVTADAITIARE</sequence>
<keyword evidence="7" id="KW-0411">Iron-sulfur</keyword>
<evidence type="ECO:0000256" key="4">
    <source>
        <dbReference type="ARBA" id="ARBA00022737"/>
    </source>
</evidence>
<dbReference type="PANTHER" id="PTHR43034:SF2">
    <property type="entry name" value="ION-TRANSLOCATING OXIDOREDUCTASE COMPLEX SUBUNIT C"/>
    <property type="match status" value="1"/>
</dbReference>
<evidence type="ECO:0000313" key="12">
    <source>
        <dbReference type="Proteomes" id="UP000252355"/>
    </source>
</evidence>
<dbReference type="InterPro" id="IPR026902">
    <property type="entry name" value="RnfC_N"/>
</dbReference>
<dbReference type="PANTHER" id="PTHR43034">
    <property type="entry name" value="ION-TRANSLOCATING OXIDOREDUCTASE COMPLEX SUBUNIT C"/>
    <property type="match status" value="1"/>
</dbReference>
<dbReference type="SUPFAM" id="SSF142984">
    <property type="entry name" value="Nqo1 middle domain-like"/>
    <property type="match status" value="1"/>
</dbReference>
<reference evidence="11 12" key="1">
    <citation type="submission" date="2018-05" db="EMBL/GenBank/DDBJ databases">
        <title>A metagenomic window into the 2 km-deep terrestrial subsurface aquifer revealed taxonomically and functionally diverse microbial community comprising novel uncultured bacterial lineages.</title>
        <authorList>
            <person name="Kadnikov V.V."/>
            <person name="Mardanov A.V."/>
            <person name="Beletsky A.V."/>
            <person name="Banks D."/>
            <person name="Pimenov N.V."/>
            <person name="Frank Y.A."/>
            <person name="Karnachuk O.V."/>
            <person name="Ravin N.V."/>
        </authorList>
    </citation>
    <scope>NUCLEOTIDE SEQUENCE [LARGE SCALE GENOMIC DNA]</scope>
    <source>
        <strain evidence="11">BY5</strain>
    </source>
</reference>
<dbReference type="GO" id="GO:0046872">
    <property type="term" value="F:metal ion binding"/>
    <property type="evidence" value="ECO:0007669"/>
    <property type="project" value="UniProtKB-KW"/>
</dbReference>
<dbReference type="PIRSF" id="PIRSF036408">
    <property type="entry name" value="PduS_prd"/>
    <property type="match status" value="1"/>
</dbReference>
<evidence type="ECO:0000256" key="3">
    <source>
        <dbReference type="ARBA" id="ARBA00022723"/>
    </source>
</evidence>
<evidence type="ECO:0000256" key="7">
    <source>
        <dbReference type="ARBA" id="ARBA00023014"/>
    </source>
</evidence>
<dbReference type="SUPFAM" id="SSF142019">
    <property type="entry name" value="Nqo1 FMN-binding domain-like"/>
    <property type="match status" value="1"/>
</dbReference>
<dbReference type="InterPro" id="IPR017054">
    <property type="entry name" value="PduS"/>
</dbReference>
<dbReference type="GO" id="GO:0051539">
    <property type="term" value="F:4 iron, 4 sulfur cluster binding"/>
    <property type="evidence" value="ECO:0007669"/>
    <property type="project" value="UniProtKB-KW"/>
</dbReference>
<dbReference type="Gene3D" id="3.10.20.600">
    <property type="match status" value="1"/>
</dbReference>
<dbReference type="Gene3D" id="3.40.50.11540">
    <property type="entry name" value="NADH-ubiquinone oxidoreductase 51kDa subunit"/>
    <property type="match status" value="1"/>
</dbReference>
<gene>
    <name evidence="11" type="ORF">OZSIB_0720</name>
</gene>
<comment type="caution">
    <text evidence="11">The sequence shown here is derived from an EMBL/GenBank/DDBJ whole genome shotgun (WGS) entry which is preliminary data.</text>
</comment>
<evidence type="ECO:0000259" key="8">
    <source>
        <dbReference type="Pfam" id="PF01512"/>
    </source>
</evidence>
<dbReference type="GO" id="GO:0016020">
    <property type="term" value="C:membrane"/>
    <property type="evidence" value="ECO:0007669"/>
    <property type="project" value="InterPro"/>
</dbReference>
<dbReference type="Pfam" id="PF10531">
    <property type="entry name" value="SLBB"/>
    <property type="match status" value="1"/>
</dbReference>
<dbReference type="SUPFAM" id="SSF46548">
    <property type="entry name" value="alpha-helical ferredoxin"/>
    <property type="match status" value="1"/>
</dbReference>
<evidence type="ECO:0000256" key="2">
    <source>
        <dbReference type="ARBA" id="ARBA00022485"/>
    </source>
</evidence>
<keyword evidence="2" id="KW-0004">4Fe-4S</keyword>
<organism evidence="11 12">
    <name type="scientific">Candidatus Ozemobacter sibiricus</name>
    <dbReference type="NCBI Taxonomy" id="2268124"/>
    <lineage>
        <taxon>Bacteria</taxon>
        <taxon>Candidatus Ozemobacteria</taxon>
        <taxon>Candidatus Ozemobacterales</taxon>
        <taxon>Candidatus Ozemobacteraceae</taxon>
        <taxon>Candidatus Ozemobacter</taxon>
    </lineage>
</organism>
<dbReference type="InterPro" id="IPR011538">
    <property type="entry name" value="Nuo51_FMN-bd"/>
</dbReference>
<dbReference type="GO" id="GO:0009055">
    <property type="term" value="F:electron transfer activity"/>
    <property type="evidence" value="ECO:0007669"/>
    <property type="project" value="InterPro"/>
</dbReference>
<evidence type="ECO:0000256" key="5">
    <source>
        <dbReference type="ARBA" id="ARBA00022982"/>
    </source>
</evidence>
<dbReference type="InterPro" id="IPR037225">
    <property type="entry name" value="Nuo51_FMN-bd_sf"/>
</dbReference>
<name>A0A367ZU59_9BACT</name>
<evidence type="ECO:0000259" key="9">
    <source>
        <dbReference type="Pfam" id="PF10531"/>
    </source>
</evidence>
<dbReference type="Pfam" id="PF01512">
    <property type="entry name" value="Complex1_51K"/>
    <property type="match status" value="1"/>
</dbReference>
<evidence type="ECO:0000259" key="10">
    <source>
        <dbReference type="Pfam" id="PF13375"/>
    </source>
</evidence>
<dbReference type="Pfam" id="PF13534">
    <property type="entry name" value="Fer4_17"/>
    <property type="match status" value="1"/>
</dbReference>
<dbReference type="Proteomes" id="UP000252355">
    <property type="component" value="Unassembled WGS sequence"/>
</dbReference>
<protein>
    <submittedName>
        <fullName evidence="11">Na+-translocating ferredoxin:NAD+ oxidoreductase RNF, RnfC subunit</fullName>
    </submittedName>
</protein>
<feature type="domain" description="RnfC Barrel sandwich hybrid" evidence="10">
    <location>
        <begin position="374"/>
        <end position="431"/>
    </location>
</feature>
<keyword evidence="5" id="KW-0249">Electron transport</keyword>
<keyword evidence="4" id="KW-0677">Repeat</keyword>